<accession>A0A433TIE4</accession>
<protein>
    <recommendedName>
        <fullName evidence="8">Major facilitator superfamily (MFS) profile domain-containing protein</fullName>
    </recommendedName>
</protein>
<dbReference type="PANTHER" id="PTHR23507">
    <property type="entry name" value="ZGC:174356"/>
    <property type="match status" value="1"/>
</dbReference>
<comment type="caution">
    <text evidence="6">The sequence shown here is derived from an EMBL/GenBank/DDBJ whole genome shotgun (WGS) entry which is preliminary data.</text>
</comment>
<keyword evidence="7" id="KW-1185">Reference proteome</keyword>
<evidence type="ECO:0008006" key="8">
    <source>
        <dbReference type="Google" id="ProtNLM"/>
    </source>
</evidence>
<feature type="transmembrane region" description="Helical" evidence="5">
    <location>
        <begin position="107"/>
        <end position="127"/>
    </location>
</feature>
<feature type="transmembrane region" description="Helical" evidence="5">
    <location>
        <begin position="139"/>
        <end position="159"/>
    </location>
</feature>
<evidence type="ECO:0000256" key="2">
    <source>
        <dbReference type="ARBA" id="ARBA00022692"/>
    </source>
</evidence>
<sequence>MDDKKAEYQHIQQTVSPVVEVTKPHKTMAANSIPKLPYALINAFIIIFTVSDRNRLLLLNHFLYHRFAQDVSGNVSIDTTSNPCGNESDEDPLESDSHRVQSMTSSMIMNFELVVSLLGILGSIFLGTFSTCLGRKAQLLIPISGYTMRALSILAVAFWNLDLSWLYVGCIAEGLMGGVPGVYLGVYLYVSDITPRNRKRTLGLALLEGIRGIMGSGINIASGQMIQRTTFF</sequence>
<evidence type="ECO:0000256" key="1">
    <source>
        <dbReference type="ARBA" id="ARBA00004141"/>
    </source>
</evidence>
<evidence type="ECO:0000313" key="6">
    <source>
        <dbReference type="EMBL" id="RUS81367.1"/>
    </source>
</evidence>
<evidence type="ECO:0000313" key="7">
    <source>
        <dbReference type="Proteomes" id="UP000271974"/>
    </source>
</evidence>
<feature type="transmembrane region" description="Helical" evidence="5">
    <location>
        <begin position="165"/>
        <end position="190"/>
    </location>
</feature>
<feature type="transmembrane region" description="Helical" evidence="5">
    <location>
        <begin position="33"/>
        <end position="51"/>
    </location>
</feature>
<keyword evidence="4 5" id="KW-0472">Membrane</keyword>
<feature type="non-terminal residue" evidence="6">
    <location>
        <position position="232"/>
    </location>
</feature>
<organism evidence="6 7">
    <name type="scientific">Elysia chlorotica</name>
    <name type="common">Eastern emerald elysia</name>
    <name type="synonym">Sea slug</name>
    <dbReference type="NCBI Taxonomy" id="188477"/>
    <lineage>
        <taxon>Eukaryota</taxon>
        <taxon>Metazoa</taxon>
        <taxon>Spiralia</taxon>
        <taxon>Lophotrochozoa</taxon>
        <taxon>Mollusca</taxon>
        <taxon>Gastropoda</taxon>
        <taxon>Heterobranchia</taxon>
        <taxon>Euthyneura</taxon>
        <taxon>Panpulmonata</taxon>
        <taxon>Sacoglossa</taxon>
        <taxon>Placobranchoidea</taxon>
        <taxon>Plakobranchidae</taxon>
        <taxon>Elysia</taxon>
    </lineage>
</organism>
<dbReference type="Gene3D" id="1.20.1250.20">
    <property type="entry name" value="MFS general substrate transporter like domains"/>
    <property type="match status" value="1"/>
</dbReference>
<dbReference type="EMBL" id="RQTK01000341">
    <property type="protein sequence ID" value="RUS81367.1"/>
    <property type="molecule type" value="Genomic_DNA"/>
</dbReference>
<gene>
    <name evidence="6" type="ORF">EGW08_010865</name>
</gene>
<keyword evidence="3 5" id="KW-1133">Transmembrane helix</keyword>
<dbReference type="InterPro" id="IPR036259">
    <property type="entry name" value="MFS_trans_sf"/>
</dbReference>
<dbReference type="Proteomes" id="UP000271974">
    <property type="component" value="Unassembled WGS sequence"/>
</dbReference>
<dbReference type="AlphaFoldDB" id="A0A433TIE4"/>
<evidence type="ECO:0000256" key="4">
    <source>
        <dbReference type="ARBA" id="ARBA00023136"/>
    </source>
</evidence>
<evidence type="ECO:0000256" key="5">
    <source>
        <dbReference type="SAM" id="Phobius"/>
    </source>
</evidence>
<dbReference type="PANTHER" id="PTHR23507:SF1">
    <property type="entry name" value="FI18259P1-RELATED"/>
    <property type="match status" value="1"/>
</dbReference>
<proteinExistence type="predicted"/>
<dbReference type="GO" id="GO:0016020">
    <property type="term" value="C:membrane"/>
    <property type="evidence" value="ECO:0007669"/>
    <property type="project" value="UniProtKB-SubCell"/>
</dbReference>
<comment type="subcellular location">
    <subcellularLocation>
        <location evidence="1">Membrane</location>
        <topology evidence="1">Multi-pass membrane protein</topology>
    </subcellularLocation>
</comment>
<evidence type="ECO:0000256" key="3">
    <source>
        <dbReference type="ARBA" id="ARBA00022989"/>
    </source>
</evidence>
<dbReference type="GO" id="GO:0022857">
    <property type="term" value="F:transmembrane transporter activity"/>
    <property type="evidence" value="ECO:0007669"/>
    <property type="project" value="TreeGrafter"/>
</dbReference>
<dbReference type="SUPFAM" id="SSF103473">
    <property type="entry name" value="MFS general substrate transporter"/>
    <property type="match status" value="1"/>
</dbReference>
<name>A0A433TIE4_ELYCH</name>
<reference evidence="6 7" key="1">
    <citation type="submission" date="2019-01" db="EMBL/GenBank/DDBJ databases">
        <title>A draft genome assembly of the solar-powered sea slug Elysia chlorotica.</title>
        <authorList>
            <person name="Cai H."/>
            <person name="Li Q."/>
            <person name="Fang X."/>
            <person name="Li J."/>
            <person name="Curtis N.E."/>
            <person name="Altenburger A."/>
            <person name="Shibata T."/>
            <person name="Feng M."/>
            <person name="Maeda T."/>
            <person name="Schwartz J.A."/>
            <person name="Shigenobu S."/>
            <person name="Lundholm N."/>
            <person name="Nishiyama T."/>
            <person name="Yang H."/>
            <person name="Hasebe M."/>
            <person name="Li S."/>
            <person name="Pierce S.K."/>
            <person name="Wang J."/>
        </authorList>
    </citation>
    <scope>NUCLEOTIDE SEQUENCE [LARGE SCALE GENOMIC DNA]</scope>
    <source>
        <strain evidence="6">EC2010</strain>
        <tissue evidence="6">Whole organism of an adult</tissue>
    </source>
</reference>
<dbReference type="OrthoDB" id="6147058at2759"/>
<keyword evidence="2 5" id="KW-0812">Transmembrane</keyword>